<evidence type="ECO:0000256" key="3">
    <source>
        <dbReference type="SAM" id="MobiDB-lite"/>
    </source>
</evidence>
<comment type="caution">
    <text evidence="4">The sequence shown here is derived from an EMBL/GenBank/DDBJ whole genome shotgun (WGS) entry which is preliminary data.</text>
</comment>
<evidence type="ECO:0000256" key="2">
    <source>
        <dbReference type="ARBA" id="ARBA00023002"/>
    </source>
</evidence>
<evidence type="ECO:0000313" key="4">
    <source>
        <dbReference type="EMBL" id="MBB4236325.1"/>
    </source>
</evidence>
<evidence type="ECO:0000313" key="5">
    <source>
        <dbReference type="Proteomes" id="UP000540909"/>
    </source>
</evidence>
<sequence>MMTNYPKPPFPSQKQPMPGFTAQMDPVPDHGEESYRGSERLKGKRAIITGGDSGIGRAVAIAYAREGADLVISYLDEDEDADETKRLVEQAGRKAVLVSGDIQDPALCRQIVETAVKEFGGIDILVNNAAHQASFKSIDEISDEEWELTFKVNIHAMFYLTKAAVAHMKPGSAIINTASINSDSPNPTLLAYATTKGAIQNFTAGLAQLLAEKGIRANAVAPGPIWTPLIPSTLPEDSVSNFGKQVPMKRPGQPAELATAYVMLADPLSSYVSGTTIAVTGGKPIL</sequence>
<feature type="compositionally biased region" description="Basic and acidic residues" evidence="3">
    <location>
        <begin position="27"/>
        <end position="38"/>
    </location>
</feature>
<dbReference type="CDD" id="cd05355">
    <property type="entry name" value="SDR_c1"/>
    <property type="match status" value="1"/>
</dbReference>
<dbReference type="SUPFAM" id="SSF51735">
    <property type="entry name" value="NAD(P)-binding Rossmann-fold domains"/>
    <property type="match status" value="1"/>
</dbReference>
<dbReference type="PANTHER" id="PTHR48107">
    <property type="entry name" value="NADPH-DEPENDENT ALDEHYDE REDUCTASE-LIKE PROTEIN, CHLOROPLASTIC-RELATED"/>
    <property type="match status" value="1"/>
</dbReference>
<dbReference type="PRINTS" id="PR00080">
    <property type="entry name" value="SDRFAMILY"/>
</dbReference>
<comment type="similarity">
    <text evidence="1">Belongs to the short-chain dehydrogenases/reductases (SDR) family.</text>
</comment>
<dbReference type="InterPro" id="IPR002347">
    <property type="entry name" value="SDR_fam"/>
</dbReference>
<reference evidence="4 5" key="1">
    <citation type="submission" date="2020-08" db="EMBL/GenBank/DDBJ databases">
        <title>Genomic Encyclopedia of Type Strains, Phase IV (KMG-V): Genome sequencing to study the core and pangenomes of soil and plant-associated prokaryotes.</title>
        <authorList>
            <person name="Whitman W."/>
        </authorList>
    </citation>
    <scope>NUCLEOTIDE SEQUENCE [LARGE SCALE GENOMIC DNA]</scope>
    <source>
        <strain evidence="4 5">SEMIA 4089</strain>
    </source>
</reference>
<dbReference type="PRINTS" id="PR00081">
    <property type="entry name" value="GDHRDH"/>
</dbReference>
<dbReference type="AlphaFoldDB" id="A0A7W6W5M6"/>
<evidence type="ECO:0000256" key="1">
    <source>
        <dbReference type="ARBA" id="ARBA00006484"/>
    </source>
</evidence>
<gene>
    <name evidence="4" type="ORF">GGD57_002903</name>
</gene>
<accession>A0A7W6W5M6</accession>
<dbReference type="PROSITE" id="PS00061">
    <property type="entry name" value="ADH_SHORT"/>
    <property type="match status" value="1"/>
</dbReference>
<dbReference type="Gene3D" id="3.40.50.720">
    <property type="entry name" value="NAD(P)-binding Rossmann-like Domain"/>
    <property type="match status" value="1"/>
</dbReference>
<name>A0A7W6W5M6_9HYPH</name>
<feature type="region of interest" description="Disordered" evidence="3">
    <location>
        <begin position="1"/>
        <end position="38"/>
    </location>
</feature>
<evidence type="ECO:0008006" key="6">
    <source>
        <dbReference type="Google" id="ProtNLM"/>
    </source>
</evidence>
<dbReference type="Proteomes" id="UP000540909">
    <property type="component" value="Unassembled WGS sequence"/>
</dbReference>
<protein>
    <recommendedName>
        <fullName evidence="6">NAD(P)-dependent oxidoreductase</fullName>
    </recommendedName>
</protein>
<dbReference type="InterPro" id="IPR036291">
    <property type="entry name" value="NAD(P)-bd_dom_sf"/>
</dbReference>
<keyword evidence="2" id="KW-0560">Oxidoreductase</keyword>
<dbReference type="InterPro" id="IPR020904">
    <property type="entry name" value="Sc_DH/Rdtase_CS"/>
</dbReference>
<proteinExistence type="inferred from homology"/>
<dbReference type="PANTHER" id="PTHR48107:SF16">
    <property type="entry name" value="NADPH-DEPENDENT ALDEHYDE REDUCTASE 1, CHLOROPLASTIC"/>
    <property type="match status" value="1"/>
</dbReference>
<dbReference type="EMBL" id="JACIFY010000009">
    <property type="protein sequence ID" value="MBB4236325.1"/>
    <property type="molecule type" value="Genomic_DNA"/>
</dbReference>
<dbReference type="GO" id="GO:0016614">
    <property type="term" value="F:oxidoreductase activity, acting on CH-OH group of donors"/>
    <property type="evidence" value="ECO:0007669"/>
    <property type="project" value="UniProtKB-ARBA"/>
</dbReference>
<dbReference type="FunFam" id="3.40.50.720:FF:000084">
    <property type="entry name" value="Short-chain dehydrogenase reductase"/>
    <property type="match status" value="1"/>
</dbReference>
<organism evidence="4 5">
    <name type="scientific">Rhizobium esperanzae</name>
    <dbReference type="NCBI Taxonomy" id="1967781"/>
    <lineage>
        <taxon>Bacteria</taxon>
        <taxon>Pseudomonadati</taxon>
        <taxon>Pseudomonadota</taxon>
        <taxon>Alphaproteobacteria</taxon>
        <taxon>Hyphomicrobiales</taxon>
        <taxon>Rhizobiaceae</taxon>
        <taxon>Rhizobium/Agrobacterium group</taxon>
        <taxon>Rhizobium</taxon>
    </lineage>
</organism>
<dbReference type="Pfam" id="PF13561">
    <property type="entry name" value="adh_short_C2"/>
    <property type="match status" value="1"/>
</dbReference>
<feature type="compositionally biased region" description="Pro residues" evidence="3">
    <location>
        <begin position="1"/>
        <end position="11"/>
    </location>
</feature>